<accession>A0A9X2L3G6</accession>
<keyword evidence="2" id="KW-0540">Nuclease</keyword>
<proteinExistence type="predicted"/>
<dbReference type="GO" id="GO:0004519">
    <property type="term" value="F:endonuclease activity"/>
    <property type="evidence" value="ECO:0007669"/>
    <property type="project" value="UniProtKB-KW"/>
</dbReference>
<dbReference type="EMBL" id="JANDBC010000001">
    <property type="protein sequence ID" value="MCP9291631.1"/>
    <property type="molecule type" value="Genomic_DNA"/>
</dbReference>
<evidence type="ECO:0000313" key="2">
    <source>
        <dbReference type="EMBL" id="MCP9291631.1"/>
    </source>
</evidence>
<comment type="caution">
    <text evidence="2">The sequence shown here is derived from an EMBL/GenBank/DDBJ whole genome shotgun (WGS) entry which is preliminary data.</text>
</comment>
<name>A0A9X2L3G6_9BACT</name>
<reference evidence="2" key="1">
    <citation type="submission" date="2022-06" db="EMBL/GenBank/DDBJ databases">
        <title>Gracilimonas sp. CAU 1638 isolated from sea sediment.</title>
        <authorList>
            <person name="Kim W."/>
        </authorList>
    </citation>
    <scope>NUCLEOTIDE SEQUENCE</scope>
    <source>
        <strain evidence="2">CAU 1638</strain>
    </source>
</reference>
<keyword evidence="2" id="KW-0378">Hydrolase</keyword>
<dbReference type="Proteomes" id="UP001139125">
    <property type="component" value="Unassembled WGS sequence"/>
</dbReference>
<gene>
    <name evidence="2" type="ORF">NM125_08570</name>
</gene>
<keyword evidence="2" id="KW-0255">Endonuclease</keyword>
<evidence type="ECO:0000259" key="1">
    <source>
        <dbReference type="Pfam" id="PF13391"/>
    </source>
</evidence>
<dbReference type="InterPro" id="IPR003615">
    <property type="entry name" value="HNH_nuc"/>
</dbReference>
<dbReference type="AlphaFoldDB" id="A0A9X2L3G6"/>
<sequence length="235" mass="27098">MTFKRWIKKIGLSEGSARNYSGAIFGSISNWAREAGLIDSDSSLIEISDPTEFEKLSERIQRLSIFQERNAKGNNMYSNALDKYSEYLREASNELAQDLENIITDISYSETDKIALVKYRIGQGAFRDNLISYWKGCAVTGYKKHSMLIASHIKPWRESNNQERLDKYNGLLLTPNLDKAFDTGFISFDGKGKILISEFFESPKILGIEDDMKIRFEKSHQPYLEYHRDVVFFNL</sequence>
<dbReference type="RefSeq" id="WP_255134494.1">
    <property type="nucleotide sequence ID" value="NZ_JANDBC010000001.1"/>
</dbReference>
<keyword evidence="3" id="KW-1185">Reference proteome</keyword>
<feature type="domain" description="HNH nuclease" evidence="1">
    <location>
        <begin position="137"/>
        <end position="189"/>
    </location>
</feature>
<evidence type="ECO:0000313" key="3">
    <source>
        <dbReference type="Proteomes" id="UP001139125"/>
    </source>
</evidence>
<protein>
    <submittedName>
        <fullName evidence="2">HNH endonuclease</fullName>
    </submittedName>
</protein>
<organism evidence="2 3">
    <name type="scientific">Gracilimonas sediminicola</name>
    <dbReference type="NCBI Taxonomy" id="2952158"/>
    <lineage>
        <taxon>Bacteria</taxon>
        <taxon>Pseudomonadati</taxon>
        <taxon>Balneolota</taxon>
        <taxon>Balneolia</taxon>
        <taxon>Balneolales</taxon>
        <taxon>Balneolaceae</taxon>
        <taxon>Gracilimonas</taxon>
    </lineage>
</organism>
<dbReference type="Pfam" id="PF13391">
    <property type="entry name" value="HNH_2"/>
    <property type="match status" value="1"/>
</dbReference>